<dbReference type="Gene3D" id="1.10.10.10">
    <property type="entry name" value="Winged helix-like DNA-binding domain superfamily/Winged helix DNA-binding domain"/>
    <property type="match status" value="1"/>
</dbReference>
<reference evidence="2" key="1">
    <citation type="journal article" date="2015" name="ISME J.">
        <title>Aquifer environment selects for microbial species cohorts in sediment and groundwater.</title>
        <authorList>
            <person name="Hug L.A."/>
            <person name="Thomas B.C."/>
            <person name="Brown C.T."/>
            <person name="Frischkorn K.R."/>
            <person name="Williams K.H."/>
            <person name="Tringe S.G."/>
            <person name="Banfield J.F."/>
        </authorList>
    </citation>
    <scope>NUCLEOTIDE SEQUENCE</scope>
</reference>
<dbReference type="InterPro" id="IPR036390">
    <property type="entry name" value="WH_DNA-bd_sf"/>
</dbReference>
<protein>
    <submittedName>
        <fullName evidence="2">Transcriptional regulator TrmB</fullName>
    </submittedName>
</protein>
<dbReference type="InterPro" id="IPR051797">
    <property type="entry name" value="TrmB-like"/>
</dbReference>
<dbReference type="Pfam" id="PF01978">
    <property type="entry name" value="TrmB"/>
    <property type="match status" value="1"/>
</dbReference>
<sequence length="321" mass="36553">MKEQLIKIKELLKNSGFLDKEIAIYLTILELGRGTVAEISRKAGINRSTGYVILDSLAGKNLVSISGKEPKQEYVALSPSNLVEYLNREASKQKKLTESAREILPELTSIYNVGDRPKVFFYEGLAGLEHVYEDSLTSSGDIYSTSTYEEMHETLPKYFSTYYERRAKKKIFVHTFVADTPLARERKANDIKEYRDTSLIPQDQFPVPTDIEIYNNKVMIASWKEKLGIIIESEEIATTLRSVFKLALIEAKKHYETTRAKEKSTILVLPHGDLGVDFFDEVEDDGDNNEDGRTAYCQRCYSCSVLHNKRQDSDEAEENCA</sequence>
<name>A0A0H4TCB7_9BACT</name>
<dbReference type="PANTHER" id="PTHR34293:SF1">
    <property type="entry name" value="HTH-TYPE TRANSCRIPTIONAL REGULATOR TRMBL2"/>
    <property type="match status" value="1"/>
</dbReference>
<dbReference type="InterPro" id="IPR002831">
    <property type="entry name" value="Tscrpt_reg_TrmB_N"/>
</dbReference>
<dbReference type="InterPro" id="IPR036388">
    <property type="entry name" value="WH-like_DNA-bd_sf"/>
</dbReference>
<feature type="domain" description="Transcription regulator TrmB N-terminal" evidence="1">
    <location>
        <begin position="12"/>
        <end position="79"/>
    </location>
</feature>
<evidence type="ECO:0000259" key="1">
    <source>
        <dbReference type="Pfam" id="PF01978"/>
    </source>
</evidence>
<evidence type="ECO:0000313" key="2">
    <source>
        <dbReference type="EMBL" id="AKQ04520.1"/>
    </source>
</evidence>
<accession>A0A0H4TCB7</accession>
<dbReference type="AlphaFoldDB" id="A0A0H4TCB7"/>
<dbReference type="PANTHER" id="PTHR34293">
    <property type="entry name" value="HTH-TYPE TRANSCRIPTIONAL REGULATOR TRMBL2"/>
    <property type="match status" value="1"/>
</dbReference>
<dbReference type="EMBL" id="KT007042">
    <property type="protein sequence ID" value="AKQ04520.1"/>
    <property type="molecule type" value="Genomic_DNA"/>
</dbReference>
<dbReference type="SUPFAM" id="SSF46785">
    <property type="entry name" value="Winged helix' DNA-binding domain"/>
    <property type="match status" value="1"/>
</dbReference>
<organism evidence="2">
    <name type="scientific">uncultured Parcubacteria bacterium Rifle_16ft_4_minimus_5918</name>
    <dbReference type="NCBI Taxonomy" id="1665142"/>
    <lineage>
        <taxon>Bacteria</taxon>
        <taxon>Candidatus Parcubacteria</taxon>
        <taxon>environmental samples</taxon>
    </lineage>
</organism>
<proteinExistence type="predicted"/>